<dbReference type="AlphaFoldDB" id="A0ABD5RAA1"/>
<protein>
    <submittedName>
        <fullName evidence="1">Uncharacterized protein</fullName>
    </submittedName>
</protein>
<dbReference type="Proteomes" id="UP001596201">
    <property type="component" value="Unassembled WGS sequence"/>
</dbReference>
<dbReference type="EMBL" id="JBHSKX010000001">
    <property type="protein sequence ID" value="MFC5366889.1"/>
    <property type="molecule type" value="Genomic_DNA"/>
</dbReference>
<evidence type="ECO:0000313" key="2">
    <source>
        <dbReference type="Proteomes" id="UP001596201"/>
    </source>
</evidence>
<dbReference type="RefSeq" id="WP_227227777.1">
    <property type="nucleotide sequence ID" value="NZ_JAJCVJ010000001.1"/>
</dbReference>
<organism evidence="1 2">
    <name type="scientific">Salinirubrum litoreum</name>
    <dbReference type="NCBI Taxonomy" id="1126234"/>
    <lineage>
        <taxon>Archaea</taxon>
        <taxon>Methanobacteriati</taxon>
        <taxon>Methanobacteriota</taxon>
        <taxon>Stenosarchaea group</taxon>
        <taxon>Halobacteria</taxon>
        <taxon>Halobacteriales</taxon>
        <taxon>Haloferacaceae</taxon>
        <taxon>Salinirubrum</taxon>
    </lineage>
</organism>
<comment type="caution">
    <text evidence="1">The sequence shown here is derived from an EMBL/GenBank/DDBJ whole genome shotgun (WGS) entry which is preliminary data.</text>
</comment>
<proteinExistence type="predicted"/>
<dbReference type="Pfam" id="PF25947">
    <property type="entry name" value="WHD_halo_double"/>
    <property type="match status" value="1"/>
</dbReference>
<keyword evidence="2" id="KW-1185">Reference proteome</keyword>
<gene>
    <name evidence="1" type="ORF">ACFPJ5_08040</name>
</gene>
<name>A0ABD5RAA1_9EURY</name>
<accession>A0ABD5RAA1</accession>
<sequence length="176" mass="19991">MKFKLVPPAPDSLDFVRQAQQAVPLVPGSEDDCCARLLRRTGLPARDDARTWLTFLRALELATETDAGFKRLSQEPTPEQLRDAFVRRVFGVEELLATLREAEDPITTEEAFARLRERVPQWEHYKNPTEWKDIWQERTGDLLDWLVLLNAAVETDEGYRLVADPVGGGEQTGVDS</sequence>
<reference evidence="1 2" key="1">
    <citation type="journal article" date="2019" name="Int. J. Syst. Evol. Microbiol.">
        <title>The Global Catalogue of Microorganisms (GCM) 10K type strain sequencing project: providing services to taxonomists for standard genome sequencing and annotation.</title>
        <authorList>
            <consortium name="The Broad Institute Genomics Platform"/>
            <consortium name="The Broad Institute Genome Sequencing Center for Infectious Disease"/>
            <person name="Wu L."/>
            <person name="Ma J."/>
        </authorList>
    </citation>
    <scope>NUCLEOTIDE SEQUENCE [LARGE SCALE GENOMIC DNA]</scope>
    <source>
        <strain evidence="1 2">CGMCC 1.12237</strain>
    </source>
</reference>
<evidence type="ECO:0000313" key="1">
    <source>
        <dbReference type="EMBL" id="MFC5366889.1"/>
    </source>
</evidence>
<dbReference type="InterPro" id="IPR058821">
    <property type="entry name" value="Double_WHD-containing_halo"/>
</dbReference>